<keyword evidence="1" id="KW-0805">Transcription regulation</keyword>
<dbReference type="InterPro" id="IPR050140">
    <property type="entry name" value="SRY-related_HMG-box_TF-like"/>
</dbReference>
<dbReference type="CDD" id="cd01389">
    <property type="entry name" value="HMG-box_ROX1-like"/>
    <property type="match status" value="1"/>
</dbReference>
<keyword evidence="2 4" id="KW-0238">DNA-binding</keyword>
<evidence type="ECO:0000256" key="3">
    <source>
        <dbReference type="ARBA" id="ARBA00023163"/>
    </source>
</evidence>
<evidence type="ECO:0000256" key="1">
    <source>
        <dbReference type="ARBA" id="ARBA00023015"/>
    </source>
</evidence>
<dbReference type="PANTHER" id="PTHR10270:SF320">
    <property type="entry name" value="BOX TRANSCRIPTIONAL REGULATOR, PUTATIVE (AFU_ORTHOLOGUE AFUA_4G10820)-RELATED"/>
    <property type="match status" value="1"/>
</dbReference>
<dbReference type="EMBL" id="MU857765">
    <property type="protein sequence ID" value="KAK4244008.1"/>
    <property type="molecule type" value="Genomic_DNA"/>
</dbReference>
<feature type="compositionally biased region" description="Polar residues" evidence="5">
    <location>
        <begin position="301"/>
        <end position="316"/>
    </location>
</feature>
<feature type="region of interest" description="Disordered" evidence="5">
    <location>
        <begin position="49"/>
        <end position="154"/>
    </location>
</feature>
<protein>
    <recommendedName>
        <fullName evidence="6">HMG box domain-containing protein</fullName>
    </recommendedName>
</protein>
<dbReference type="Pfam" id="PF00505">
    <property type="entry name" value="HMG_box"/>
    <property type="match status" value="1"/>
</dbReference>
<feature type="region of interest" description="Disordered" evidence="5">
    <location>
        <begin position="301"/>
        <end position="320"/>
    </location>
</feature>
<accession>A0AAN7HJ56</accession>
<evidence type="ECO:0000256" key="5">
    <source>
        <dbReference type="SAM" id="MobiDB-lite"/>
    </source>
</evidence>
<evidence type="ECO:0000313" key="8">
    <source>
        <dbReference type="Proteomes" id="UP001303647"/>
    </source>
</evidence>
<feature type="compositionally biased region" description="Low complexity" evidence="5">
    <location>
        <begin position="514"/>
        <end position="526"/>
    </location>
</feature>
<dbReference type="Gene3D" id="1.10.30.10">
    <property type="entry name" value="High mobility group box domain"/>
    <property type="match status" value="1"/>
</dbReference>
<dbReference type="GO" id="GO:0005634">
    <property type="term" value="C:nucleus"/>
    <property type="evidence" value="ECO:0007669"/>
    <property type="project" value="UniProtKB-UniRule"/>
</dbReference>
<evidence type="ECO:0000256" key="2">
    <source>
        <dbReference type="ARBA" id="ARBA00023125"/>
    </source>
</evidence>
<evidence type="ECO:0000259" key="6">
    <source>
        <dbReference type="PROSITE" id="PS50118"/>
    </source>
</evidence>
<feature type="compositionally biased region" description="Polar residues" evidence="5">
    <location>
        <begin position="103"/>
        <end position="118"/>
    </location>
</feature>
<reference evidence="7" key="1">
    <citation type="journal article" date="2023" name="Mol. Phylogenet. Evol.">
        <title>Genome-scale phylogeny and comparative genomics of the fungal order Sordariales.</title>
        <authorList>
            <person name="Hensen N."/>
            <person name="Bonometti L."/>
            <person name="Westerberg I."/>
            <person name="Brannstrom I.O."/>
            <person name="Guillou S."/>
            <person name="Cros-Aarteil S."/>
            <person name="Calhoun S."/>
            <person name="Haridas S."/>
            <person name="Kuo A."/>
            <person name="Mondo S."/>
            <person name="Pangilinan J."/>
            <person name="Riley R."/>
            <person name="LaButti K."/>
            <person name="Andreopoulos B."/>
            <person name="Lipzen A."/>
            <person name="Chen C."/>
            <person name="Yan M."/>
            <person name="Daum C."/>
            <person name="Ng V."/>
            <person name="Clum A."/>
            <person name="Steindorff A."/>
            <person name="Ohm R.A."/>
            <person name="Martin F."/>
            <person name="Silar P."/>
            <person name="Natvig D.O."/>
            <person name="Lalanne C."/>
            <person name="Gautier V."/>
            <person name="Ament-Velasquez S.L."/>
            <person name="Kruys A."/>
            <person name="Hutchinson M.I."/>
            <person name="Powell A.J."/>
            <person name="Barry K."/>
            <person name="Miller A.N."/>
            <person name="Grigoriev I.V."/>
            <person name="Debuchy R."/>
            <person name="Gladieux P."/>
            <person name="Hiltunen Thoren M."/>
            <person name="Johannesson H."/>
        </authorList>
    </citation>
    <scope>NUCLEOTIDE SEQUENCE</scope>
    <source>
        <strain evidence="7">CBS 359.72</strain>
    </source>
</reference>
<dbReference type="SMART" id="SM00398">
    <property type="entry name" value="HMG"/>
    <property type="match status" value="1"/>
</dbReference>
<dbReference type="GO" id="GO:0000978">
    <property type="term" value="F:RNA polymerase II cis-regulatory region sequence-specific DNA binding"/>
    <property type="evidence" value="ECO:0007669"/>
    <property type="project" value="TreeGrafter"/>
</dbReference>
<dbReference type="InterPro" id="IPR009071">
    <property type="entry name" value="HMG_box_dom"/>
</dbReference>
<keyword evidence="3" id="KW-0804">Transcription</keyword>
<keyword evidence="8" id="KW-1185">Reference proteome</keyword>
<feature type="compositionally biased region" description="Basic and acidic residues" evidence="5">
    <location>
        <begin position="49"/>
        <end position="63"/>
    </location>
</feature>
<dbReference type="InterPro" id="IPR036910">
    <property type="entry name" value="HMG_box_dom_sf"/>
</dbReference>
<dbReference type="GO" id="GO:0030154">
    <property type="term" value="P:cell differentiation"/>
    <property type="evidence" value="ECO:0007669"/>
    <property type="project" value="TreeGrafter"/>
</dbReference>
<proteinExistence type="predicted"/>
<feature type="non-terminal residue" evidence="7">
    <location>
        <position position="1"/>
    </location>
</feature>
<dbReference type="Proteomes" id="UP001303647">
    <property type="component" value="Unassembled WGS sequence"/>
</dbReference>
<dbReference type="PROSITE" id="PS50118">
    <property type="entry name" value="HMG_BOX_2"/>
    <property type="match status" value="1"/>
</dbReference>
<dbReference type="GO" id="GO:0000122">
    <property type="term" value="P:negative regulation of transcription by RNA polymerase II"/>
    <property type="evidence" value="ECO:0007669"/>
    <property type="project" value="TreeGrafter"/>
</dbReference>
<sequence>FILYRQHHQAQVVQQHPGLANPEISKIIGEQWRAEPEEAKNQWKLLAEEEKQRHQRQHPDYRYQPRRGNKAGSAHSTQPTPAAPGEDPHRCSKCGGRYIATPRTPSTPFMTPTVSRMASTPYGHPPPPLGHHTRGSKGDMSRNGRFHPAPQWSSTQNALNLYDIHENYEPAMSPNEAKRRRYNTTASYHNFHALSSPPSPFPQPDHHHQAPHSSYPRRPSLSNPTTPAAITYPAPPLLDPSAMVLSRSGPGPMMPPPPRPSHVVPVSGTNINAKNYHQHYPGDSGGGFDESLRLPPLQTQQLSATSPDDNNNNNELAASTASASASATAATGLGIRAPPARSVETMVMSISFVSKLRVLERISPPLGAGAGAGSSVVAPGNGFSSGNNRGPVIAVEGPNASLVRAVSRVVERALRAASPAAADEKGGGWEVKCWEDENSNTFTSPCGSVAGGREDVAMGDDGLSNAVSRHGSRPTSVIDGPSADVNPFTAYLRTIADWHAKSAEIVQFVTSPSTSMSISTPTSTPTRQTRLPFIPTNTNTKTNNKLPIALLPSGFALTLSDRFASVVPISDAYAPVDHWQWMATLWRGIVGADLVIYVVAGGTNNNTMVAAAEDGHPAEGMVDEKMERRLGFEVVEWVRSGGWVNAGQGGDGYFGMEY</sequence>
<evidence type="ECO:0000256" key="4">
    <source>
        <dbReference type="PROSITE-ProRule" id="PRU00267"/>
    </source>
</evidence>
<dbReference type="GO" id="GO:0001228">
    <property type="term" value="F:DNA-binding transcription activator activity, RNA polymerase II-specific"/>
    <property type="evidence" value="ECO:0007669"/>
    <property type="project" value="TreeGrafter"/>
</dbReference>
<organism evidence="7 8">
    <name type="scientific">Corynascus novoguineensis</name>
    <dbReference type="NCBI Taxonomy" id="1126955"/>
    <lineage>
        <taxon>Eukaryota</taxon>
        <taxon>Fungi</taxon>
        <taxon>Dikarya</taxon>
        <taxon>Ascomycota</taxon>
        <taxon>Pezizomycotina</taxon>
        <taxon>Sordariomycetes</taxon>
        <taxon>Sordariomycetidae</taxon>
        <taxon>Sordariales</taxon>
        <taxon>Chaetomiaceae</taxon>
        <taxon>Corynascus</taxon>
    </lineage>
</organism>
<dbReference type="AlphaFoldDB" id="A0AAN7HJ56"/>
<dbReference type="PANTHER" id="PTHR10270">
    <property type="entry name" value="SOX TRANSCRIPTION FACTOR"/>
    <property type="match status" value="1"/>
</dbReference>
<dbReference type="SUPFAM" id="SSF47095">
    <property type="entry name" value="HMG-box"/>
    <property type="match status" value="1"/>
</dbReference>
<feature type="domain" description="HMG box" evidence="6">
    <location>
        <begin position="1"/>
        <end position="62"/>
    </location>
</feature>
<dbReference type="FunFam" id="1.10.30.10:FF:000041">
    <property type="entry name" value="HMG box family protein"/>
    <property type="match status" value="1"/>
</dbReference>
<feature type="DNA-binding region" description="HMG box" evidence="4">
    <location>
        <begin position="1"/>
        <end position="62"/>
    </location>
</feature>
<reference evidence="7" key="2">
    <citation type="submission" date="2023-05" db="EMBL/GenBank/DDBJ databases">
        <authorList>
            <consortium name="Lawrence Berkeley National Laboratory"/>
            <person name="Steindorff A."/>
            <person name="Hensen N."/>
            <person name="Bonometti L."/>
            <person name="Westerberg I."/>
            <person name="Brannstrom I.O."/>
            <person name="Guillou S."/>
            <person name="Cros-Aarteil S."/>
            <person name="Calhoun S."/>
            <person name="Haridas S."/>
            <person name="Kuo A."/>
            <person name="Mondo S."/>
            <person name="Pangilinan J."/>
            <person name="Riley R."/>
            <person name="Labutti K."/>
            <person name="Andreopoulos B."/>
            <person name="Lipzen A."/>
            <person name="Chen C."/>
            <person name="Yanf M."/>
            <person name="Daum C."/>
            <person name="Ng V."/>
            <person name="Clum A."/>
            <person name="Ohm R."/>
            <person name="Martin F."/>
            <person name="Silar P."/>
            <person name="Natvig D."/>
            <person name="Lalanne C."/>
            <person name="Gautier V."/>
            <person name="Ament-Velasquez S.L."/>
            <person name="Kruys A."/>
            <person name="Hutchinson M.I."/>
            <person name="Powell A.J."/>
            <person name="Barry K."/>
            <person name="Miller A.N."/>
            <person name="Grigoriev I.V."/>
            <person name="Debuchy R."/>
            <person name="Gladieux P."/>
            <person name="Thoren M.H."/>
            <person name="Johannesson H."/>
        </authorList>
    </citation>
    <scope>NUCLEOTIDE SEQUENCE</scope>
    <source>
        <strain evidence="7">CBS 359.72</strain>
    </source>
</reference>
<comment type="caution">
    <text evidence="7">The sequence shown here is derived from an EMBL/GenBank/DDBJ whole genome shotgun (WGS) entry which is preliminary data.</text>
</comment>
<evidence type="ECO:0000313" key="7">
    <source>
        <dbReference type="EMBL" id="KAK4244008.1"/>
    </source>
</evidence>
<feature type="region of interest" description="Disordered" evidence="5">
    <location>
        <begin position="514"/>
        <end position="538"/>
    </location>
</feature>
<name>A0AAN7HJ56_9PEZI</name>
<keyword evidence="4" id="KW-0539">Nucleus</keyword>
<feature type="region of interest" description="Disordered" evidence="5">
    <location>
        <begin position="190"/>
        <end position="293"/>
    </location>
</feature>
<gene>
    <name evidence="7" type="ORF">C7999DRAFT_17710</name>
</gene>